<dbReference type="PANTHER" id="PTHR15907">
    <property type="entry name" value="DUF614 FAMILY PROTEIN-RELATED"/>
    <property type="match status" value="1"/>
</dbReference>
<dbReference type="EMBL" id="JACEFO010002193">
    <property type="protein sequence ID" value="KAF8674866.1"/>
    <property type="molecule type" value="Genomic_DNA"/>
</dbReference>
<dbReference type="AlphaFoldDB" id="A0A835B2B3"/>
<keyword evidence="4 5" id="KW-0472">Membrane</keyword>
<protein>
    <submittedName>
        <fullName evidence="6">Uncharacterized protein</fullName>
    </submittedName>
</protein>
<evidence type="ECO:0000256" key="4">
    <source>
        <dbReference type="ARBA" id="ARBA00023136"/>
    </source>
</evidence>
<gene>
    <name evidence="6" type="ORF">HU200_047999</name>
</gene>
<sequence length="257" mass="28886">MSGYPPPLGAWTTGLCGCCSDCKSCCLSFFCPCVAFGQVAETIDKGVTSCGMAGAMYCVLLHAGVCLLHCIYSCSYRRKLRALYGLPAEPCADGCVHCFCEPCALSQMYRELKNRGADPANGTMLSCVLLYIHSFHVLCLKSGRRFQMFFFPIDSSKWTLCPLDPSVSNILSSLFLNTKQQTIMLNMGTNTSSVFEYTKRSIFKKGDGLATLLRLKNLEEKRYNLEMLMKLRCIDRCFFIYSLSYLSQCHYSIRIWL</sequence>
<keyword evidence="7" id="KW-1185">Reference proteome</keyword>
<evidence type="ECO:0000313" key="6">
    <source>
        <dbReference type="EMBL" id="KAF8674866.1"/>
    </source>
</evidence>
<organism evidence="6 7">
    <name type="scientific">Digitaria exilis</name>
    <dbReference type="NCBI Taxonomy" id="1010633"/>
    <lineage>
        <taxon>Eukaryota</taxon>
        <taxon>Viridiplantae</taxon>
        <taxon>Streptophyta</taxon>
        <taxon>Embryophyta</taxon>
        <taxon>Tracheophyta</taxon>
        <taxon>Spermatophyta</taxon>
        <taxon>Magnoliopsida</taxon>
        <taxon>Liliopsida</taxon>
        <taxon>Poales</taxon>
        <taxon>Poaceae</taxon>
        <taxon>PACMAD clade</taxon>
        <taxon>Panicoideae</taxon>
        <taxon>Panicodae</taxon>
        <taxon>Paniceae</taxon>
        <taxon>Anthephorinae</taxon>
        <taxon>Digitaria</taxon>
    </lineage>
</organism>
<evidence type="ECO:0000256" key="1">
    <source>
        <dbReference type="ARBA" id="ARBA00004370"/>
    </source>
</evidence>
<dbReference type="GO" id="GO:0016020">
    <property type="term" value="C:membrane"/>
    <property type="evidence" value="ECO:0007669"/>
    <property type="project" value="UniProtKB-SubCell"/>
</dbReference>
<evidence type="ECO:0000256" key="2">
    <source>
        <dbReference type="ARBA" id="ARBA00022692"/>
    </source>
</evidence>
<proteinExistence type="predicted"/>
<evidence type="ECO:0000256" key="5">
    <source>
        <dbReference type="SAM" id="Phobius"/>
    </source>
</evidence>
<comment type="subcellular location">
    <subcellularLocation>
        <location evidence="1">Membrane</location>
    </subcellularLocation>
</comment>
<name>A0A835B2B3_9POAL</name>
<dbReference type="Pfam" id="PF04749">
    <property type="entry name" value="PLAC8"/>
    <property type="match status" value="1"/>
</dbReference>
<dbReference type="NCBIfam" id="TIGR01571">
    <property type="entry name" value="A_thal_Cys_rich"/>
    <property type="match status" value="1"/>
</dbReference>
<feature type="transmembrane region" description="Helical" evidence="5">
    <location>
        <begin position="54"/>
        <end position="72"/>
    </location>
</feature>
<keyword evidence="2 5" id="KW-0812">Transmembrane</keyword>
<keyword evidence="3 5" id="KW-1133">Transmembrane helix</keyword>
<evidence type="ECO:0000313" key="7">
    <source>
        <dbReference type="Proteomes" id="UP000636709"/>
    </source>
</evidence>
<dbReference type="OrthoDB" id="1045822at2759"/>
<comment type="caution">
    <text evidence="6">The sequence shown here is derived from an EMBL/GenBank/DDBJ whole genome shotgun (WGS) entry which is preliminary data.</text>
</comment>
<reference evidence="6" key="1">
    <citation type="submission" date="2020-07" db="EMBL/GenBank/DDBJ databases">
        <title>Genome sequence and genetic diversity analysis of an under-domesticated orphan crop, white fonio (Digitaria exilis).</title>
        <authorList>
            <person name="Bennetzen J.L."/>
            <person name="Chen S."/>
            <person name="Ma X."/>
            <person name="Wang X."/>
            <person name="Yssel A.E.J."/>
            <person name="Chaluvadi S.R."/>
            <person name="Johnson M."/>
            <person name="Gangashetty P."/>
            <person name="Hamidou F."/>
            <person name="Sanogo M.D."/>
            <person name="Zwaenepoel A."/>
            <person name="Wallace J."/>
            <person name="Van De Peer Y."/>
            <person name="Van Deynze A."/>
        </authorList>
    </citation>
    <scope>NUCLEOTIDE SEQUENCE</scope>
    <source>
        <tissue evidence="6">Leaves</tissue>
    </source>
</reference>
<dbReference type="Proteomes" id="UP000636709">
    <property type="component" value="Unassembled WGS sequence"/>
</dbReference>
<evidence type="ECO:0000256" key="3">
    <source>
        <dbReference type="ARBA" id="ARBA00022989"/>
    </source>
</evidence>
<accession>A0A835B2B3</accession>
<dbReference type="InterPro" id="IPR006461">
    <property type="entry name" value="PLAC_motif_containing"/>
</dbReference>